<organism evidence="1">
    <name type="scientific">Thermofilum pendens</name>
    <dbReference type="NCBI Taxonomy" id="2269"/>
    <lineage>
        <taxon>Archaea</taxon>
        <taxon>Thermoproteota</taxon>
        <taxon>Thermoprotei</taxon>
        <taxon>Thermofilales</taxon>
        <taxon>Thermofilaceae</taxon>
        <taxon>Thermofilum</taxon>
    </lineage>
</organism>
<evidence type="ECO:0000313" key="1">
    <source>
        <dbReference type="EMBL" id="HGB25367.1"/>
    </source>
</evidence>
<sequence length="135" mass="15114">MDRRVKRLLAALPALAVLLVLLSSAAWTQPNYISVEEVVEYTVIGKFILINRHNVTLNDFVYIALPQNTTFQESYVVRVEPRLLKLVRDEDGNVLGVVRVAAKPGEKVAVNVEYRVVVRGYRIKADLARGESAPP</sequence>
<gene>
    <name evidence="1" type="ORF">ENV88_04940</name>
</gene>
<comment type="caution">
    <text evidence="1">The sequence shown here is derived from an EMBL/GenBank/DDBJ whole genome shotgun (WGS) entry which is preliminary data.</text>
</comment>
<reference evidence="1" key="1">
    <citation type="journal article" date="2020" name="mSystems">
        <title>Genome- and Community-Level Interaction Insights into Carbon Utilization and Element Cycling Functions of Hydrothermarchaeota in Hydrothermal Sediment.</title>
        <authorList>
            <person name="Zhou Z."/>
            <person name="Liu Y."/>
            <person name="Xu W."/>
            <person name="Pan J."/>
            <person name="Luo Z.H."/>
            <person name="Li M."/>
        </authorList>
    </citation>
    <scope>NUCLEOTIDE SEQUENCE [LARGE SCALE GENOMIC DNA]</scope>
    <source>
        <strain evidence="1">SpSt-8</strain>
    </source>
</reference>
<dbReference type="EMBL" id="DTIB01000091">
    <property type="protein sequence ID" value="HGB25367.1"/>
    <property type="molecule type" value="Genomic_DNA"/>
</dbReference>
<name>A0A7C3WVU1_THEPE</name>
<proteinExistence type="predicted"/>
<protein>
    <submittedName>
        <fullName evidence="1">Uncharacterized protein</fullName>
    </submittedName>
</protein>
<dbReference type="AlphaFoldDB" id="A0A7C3WVU1"/>
<accession>A0A7C3WVU1</accession>